<proteinExistence type="inferred from homology"/>
<reference evidence="7" key="1">
    <citation type="submission" date="2013-07" db="EMBL/GenBank/DDBJ databases">
        <title>The genome of Eucalyptus grandis.</title>
        <authorList>
            <person name="Schmutz J."/>
            <person name="Hayes R."/>
            <person name="Myburg A."/>
            <person name="Tuskan G."/>
            <person name="Grattapaglia D."/>
            <person name="Rokhsar D.S."/>
        </authorList>
    </citation>
    <scope>NUCLEOTIDE SEQUENCE</scope>
    <source>
        <tissue evidence="7">Leaf extractions</tissue>
    </source>
</reference>
<dbReference type="EMBL" id="KK198762">
    <property type="protein sequence ID" value="KCW52601.1"/>
    <property type="molecule type" value="Genomic_DNA"/>
</dbReference>
<evidence type="ECO:0000256" key="3">
    <source>
        <dbReference type="ARBA" id="ARBA00023016"/>
    </source>
</evidence>
<dbReference type="OMA" id="QRANSIF"/>
<dbReference type="PANTHER" id="PTHR11527">
    <property type="entry name" value="HEAT-SHOCK PROTEIN 20 FAMILY MEMBER"/>
    <property type="match status" value="1"/>
</dbReference>
<dbReference type="FunFam" id="2.60.40.790:FF:000009">
    <property type="entry name" value="17.6 kDa class I heat shock protein-like"/>
    <property type="match status" value="1"/>
</dbReference>
<evidence type="ECO:0000259" key="6">
    <source>
        <dbReference type="PROSITE" id="PS01031"/>
    </source>
</evidence>
<dbReference type="GO" id="GO:0009408">
    <property type="term" value="P:response to heat"/>
    <property type="evidence" value="ECO:0000318"/>
    <property type="project" value="GO_Central"/>
</dbReference>
<evidence type="ECO:0000313" key="7">
    <source>
        <dbReference type="EMBL" id="KCW52601.1"/>
    </source>
</evidence>
<dbReference type="Pfam" id="PF00011">
    <property type="entry name" value="HSP20"/>
    <property type="match status" value="1"/>
</dbReference>
<evidence type="ECO:0000256" key="4">
    <source>
        <dbReference type="PROSITE-ProRule" id="PRU00285"/>
    </source>
</evidence>
<dbReference type="Gramene" id="KCW52601">
    <property type="protein sequence ID" value="KCW52601"/>
    <property type="gene ID" value="EUGRSUZ_J01972"/>
</dbReference>
<dbReference type="GO" id="GO:0005737">
    <property type="term" value="C:cytoplasm"/>
    <property type="evidence" value="ECO:0007669"/>
    <property type="project" value="UniProtKB-SubCell"/>
</dbReference>
<dbReference type="GO" id="GO:0042542">
    <property type="term" value="P:response to hydrogen peroxide"/>
    <property type="evidence" value="ECO:0000318"/>
    <property type="project" value="GO_Central"/>
</dbReference>
<dbReference type="KEGG" id="egr:104422440"/>
<evidence type="ECO:0000256" key="2">
    <source>
        <dbReference type="ARBA" id="ARBA00022490"/>
    </source>
</evidence>
<keyword evidence="3" id="KW-0346">Stress response</keyword>
<dbReference type="GO" id="GO:0006457">
    <property type="term" value="P:protein folding"/>
    <property type="evidence" value="ECO:0000318"/>
    <property type="project" value="GO_Central"/>
</dbReference>
<gene>
    <name evidence="7" type="ORF">EUGRSUZ_J01972</name>
</gene>
<dbReference type="InterPro" id="IPR002068">
    <property type="entry name" value="A-crystallin/Hsp20_dom"/>
</dbReference>
<dbReference type="GO" id="GO:0051082">
    <property type="term" value="F:unfolded protein binding"/>
    <property type="evidence" value="ECO:0000318"/>
    <property type="project" value="GO_Central"/>
</dbReference>
<name>A0A059AG11_EUCGR</name>
<dbReference type="eggNOG" id="KOG0710">
    <property type="taxonomic scope" value="Eukaryota"/>
</dbReference>
<dbReference type="CDD" id="cd06472">
    <property type="entry name" value="ACD_ScHsp26_like"/>
    <property type="match status" value="1"/>
</dbReference>
<feature type="domain" description="SHSP" evidence="6">
    <location>
        <begin position="44"/>
        <end position="156"/>
    </location>
</feature>
<dbReference type="GO" id="GO:0051259">
    <property type="term" value="P:protein complex oligomerization"/>
    <property type="evidence" value="ECO:0000318"/>
    <property type="project" value="GO_Central"/>
</dbReference>
<dbReference type="InParanoid" id="A0A059AG11"/>
<accession>A0A059AG11</accession>
<dbReference type="Gene3D" id="2.60.40.790">
    <property type="match status" value="1"/>
</dbReference>
<protein>
    <recommendedName>
        <fullName evidence="6">SHSP domain-containing protein</fullName>
    </recommendedName>
</protein>
<dbReference type="OrthoDB" id="5511210at2759"/>
<dbReference type="InterPro" id="IPR031107">
    <property type="entry name" value="Small_HSP"/>
</dbReference>
<dbReference type="SUPFAM" id="SSF49764">
    <property type="entry name" value="HSP20-like chaperones"/>
    <property type="match status" value="1"/>
</dbReference>
<dbReference type="PROSITE" id="PS01031">
    <property type="entry name" value="SHSP"/>
    <property type="match status" value="1"/>
</dbReference>
<keyword evidence="2" id="KW-0963">Cytoplasm</keyword>
<dbReference type="GO" id="GO:0009651">
    <property type="term" value="P:response to salt stress"/>
    <property type="evidence" value="ECO:0000318"/>
    <property type="project" value="GO_Central"/>
</dbReference>
<evidence type="ECO:0000256" key="1">
    <source>
        <dbReference type="ARBA" id="ARBA00004496"/>
    </source>
</evidence>
<dbReference type="InterPro" id="IPR008978">
    <property type="entry name" value="HSP20-like_chaperone"/>
</dbReference>
<dbReference type="AlphaFoldDB" id="A0A059AG11"/>
<organism evidence="7">
    <name type="scientific">Eucalyptus grandis</name>
    <name type="common">Flooded gum</name>
    <dbReference type="NCBI Taxonomy" id="71139"/>
    <lineage>
        <taxon>Eukaryota</taxon>
        <taxon>Viridiplantae</taxon>
        <taxon>Streptophyta</taxon>
        <taxon>Embryophyta</taxon>
        <taxon>Tracheophyta</taxon>
        <taxon>Spermatophyta</taxon>
        <taxon>Magnoliopsida</taxon>
        <taxon>eudicotyledons</taxon>
        <taxon>Gunneridae</taxon>
        <taxon>Pentapetalae</taxon>
        <taxon>rosids</taxon>
        <taxon>malvids</taxon>
        <taxon>Myrtales</taxon>
        <taxon>Myrtaceae</taxon>
        <taxon>Myrtoideae</taxon>
        <taxon>Eucalypteae</taxon>
        <taxon>Eucalyptus</taxon>
    </lineage>
</organism>
<evidence type="ECO:0000256" key="5">
    <source>
        <dbReference type="RuleBase" id="RU003616"/>
    </source>
</evidence>
<sequence>MSLIPSWFGGRRGDAFDPFALDLWDPFKDFPFPSSPLSASTFRENSAFVNTRIDWRETPEAHVFKADLPGLKKEEVKVEIEDDRVLHISGERKTEKEDKNDKWHRVERRSGKFMRRFRLPDNAKMDQVKASMENGVLTVTVPKEKKPEVKAVEISG</sequence>
<comment type="subcellular location">
    <subcellularLocation>
        <location evidence="1">Cytoplasm</location>
    </subcellularLocation>
</comment>
<comment type="similarity">
    <text evidence="4 5">Belongs to the small heat shock protein (HSP20) family.</text>
</comment>